<feature type="region of interest" description="Disordered" evidence="1">
    <location>
        <begin position="157"/>
        <end position="188"/>
    </location>
</feature>
<evidence type="ECO:0000256" key="1">
    <source>
        <dbReference type="SAM" id="MobiDB-lite"/>
    </source>
</evidence>
<dbReference type="InterPro" id="IPR011670">
    <property type="entry name" value="DUF1612"/>
</dbReference>
<feature type="compositionally biased region" description="Basic and acidic residues" evidence="1">
    <location>
        <begin position="114"/>
        <end position="126"/>
    </location>
</feature>
<dbReference type="InterPro" id="IPR048017">
    <property type="entry name" value="Y4cF-like"/>
</dbReference>
<reference evidence="4 5" key="1">
    <citation type="submission" date="2016-12" db="EMBL/GenBank/DDBJ databases">
        <authorList>
            <person name="Song W.-J."/>
            <person name="Kurnit D.M."/>
        </authorList>
    </citation>
    <scope>NUCLEOTIDE SEQUENCE [LARGE SCALE GENOMIC DNA]</scope>
    <source>
        <strain evidence="4 5">DSM 19599</strain>
    </source>
</reference>
<dbReference type="Proteomes" id="UP000186406">
    <property type="component" value="Unassembled WGS sequence"/>
</dbReference>
<feature type="region of interest" description="Disordered" evidence="1">
    <location>
        <begin position="113"/>
        <end position="140"/>
    </location>
</feature>
<keyword evidence="5" id="KW-1185">Reference proteome</keyword>
<dbReference type="RefSeq" id="WP_073632262.1">
    <property type="nucleotide sequence ID" value="NZ_FRXO01000014.1"/>
</dbReference>
<dbReference type="AlphaFoldDB" id="A0A1M7ZRI7"/>
<organism evidence="4 5">
    <name type="scientific">Pseudoxanthobacter soli DSM 19599</name>
    <dbReference type="NCBI Taxonomy" id="1123029"/>
    <lineage>
        <taxon>Bacteria</taxon>
        <taxon>Pseudomonadati</taxon>
        <taxon>Pseudomonadota</taxon>
        <taxon>Alphaproteobacteria</taxon>
        <taxon>Hyphomicrobiales</taxon>
        <taxon>Segnochrobactraceae</taxon>
        <taxon>Pseudoxanthobacter</taxon>
    </lineage>
</organism>
<evidence type="ECO:0000259" key="2">
    <source>
        <dbReference type="Pfam" id="PF07756"/>
    </source>
</evidence>
<evidence type="ECO:0000259" key="3">
    <source>
        <dbReference type="Pfam" id="PF11972"/>
    </source>
</evidence>
<protein>
    <submittedName>
        <fullName evidence="4">HTH DNA binding domain-containing protein</fullName>
    </submittedName>
</protein>
<dbReference type="InterPro" id="IPR021068">
    <property type="entry name" value="HTH_DNA-bd"/>
</dbReference>
<accession>A0A1M7ZRI7</accession>
<dbReference type="Pfam" id="PF11972">
    <property type="entry name" value="HTH_13"/>
    <property type="match status" value="1"/>
</dbReference>
<proteinExistence type="predicted"/>
<dbReference type="STRING" id="1123029.SAMN02745172_04123"/>
<evidence type="ECO:0000313" key="5">
    <source>
        <dbReference type="Proteomes" id="UP000186406"/>
    </source>
</evidence>
<dbReference type="EMBL" id="FRXO01000014">
    <property type="protein sequence ID" value="SHO67442.1"/>
    <property type="molecule type" value="Genomic_DNA"/>
</dbReference>
<dbReference type="NCBIfam" id="NF040876">
    <property type="entry name" value="RHE_PE00001_fam"/>
    <property type="match status" value="1"/>
</dbReference>
<dbReference type="Pfam" id="PF07756">
    <property type="entry name" value="DUF1612"/>
    <property type="match status" value="1"/>
</dbReference>
<sequence>MPYVIVDPVPWRSLIGAFERAEATLARLDERLAGSPVADGWRARADYSEAGASLRLEGALVPLEDLVLNDAAMDIRAPTAELARAATVLATRRLMTGAPADEPFTPVGLARLKGVADPRRDGDRLEPATPTRQRTAEPDAMASLFADLDAVLARTSRHLAGEEPVADSRPVAPTHDRRTRQAEPDDDDGEAALAEWCDVVAATGGQPAMLAAAVAVDAWTVLQPIPSRPWLGPLLGAALLRRRGKTLNHLACLNAGLLEGRRGPTPAGATGRLVRILDGIAAGARIGLEDHDRLLLVHRRLAARLAGRRKNSRMPDLVDFLLAKPIITVAMAAAALDISPQAIQVLLADLDPVVRDITGRRRYRAFTALPG</sequence>
<feature type="compositionally biased region" description="Basic and acidic residues" evidence="1">
    <location>
        <begin position="174"/>
        <end position="183"/>
    </location>
</feature>
<evidence type="ECO:0000313" key="4">
    <source>
        <dbReference type="EMBL" id="SHO67442.1"/>
    </source>
</evidence>
<gene>
    <name evidence="4" type="ORF">SAMN02745172_04123</name>
</gene>
<dbReference type="OrthoDB" id="7989940at2"/>
<feature type="domain" description="DUF1612" evidence="2">
    <location>
        <begin position="186"/>
        <end position="305"/>
    </location>
</feature>
<name>A0A1M7ZRI7_9HYPH</name>
<feature type="domain" description="HTH DNA binding" evidence="3">
    <location>
        <begin position="314"/>
        <end position="366"/>
    </location>
</feature>